<reference evidence="25" key="1">
    <citation type="submission" date="2025-08" db="UniProtKB">
        <authorList>
            <consortium name="RefSeq"/>
        </authorList>
    </citation>
    <scope>IDENTIFICATION</scope>
    <source>
        <tissue evidence="25">Testes</tissue>
    </source>
</reference>
<comment type="catalytic activity">
    <reaction evidence="19">
        <text>1-(1Z-octadecenyl)-2-(4Z,7Z,10Z,13Z,16Z,19Z-docosahexaenoyl)-sn-glycero-3-phosphoethanolamine + L-serine = 1-(1Z-octadecenyl)-2-(4Z,7Z,10Z,13Z,16Z,19Z-docosahexaenoyl)-sn-glycero-3-phospho-L-serine + ethanolamine</text>
        <dbReference type="Rhea" id="RHEA:41496"/>
        <dbReference type="ChEBI" id="CHEBI:33384"/>
        <dbReference type="ChEBI" id="CHEBI:57603"/>
        <dbReference type="ChEBI" id="CHEBI:78263"/>
        <dbReference type="ChEBI" id="CHEBI:78264"/>
    </reaction>
    <physiologicalReaction direction="left-to-right" evidence="19">
        <dbReference type="Rhea" id="RHEA:41497"/>
    </physiologicalReaction>
</comment>
<keyword evidence="5 22" id="KW-0444">Lipid biosynthesis</keyword>
<evidence type="ECO:0000256" key="18">
    <source>
        <dbReference type="ARBA" id="ARBA00036428"/>
    </source>
</evidence>
<evidence type="ECO:0000256" key="22">
    <source>
        <dbReference type="RuleBase" id="RU368094"/>
    </source>
</evidence>
<evidence type="ECO:0000256" key="2">
    <source>
        <dbReference type="ARBA" id="ARBA00004916"/>
    </source>
</evidence>
<comment type="catalytic activity">
    <reaction evidence="21">
        <text>1-(1Z-octadecenyl)-2-(5Z,8Z,11Z,14Z- eicosatetraenoyl)-sn-glycero-3-phosphoethanolamine + L-serine = 1-(1Z-octadecenyl)-2-(5Z,8Z,11Z,14Z-eicosatetraenoyl)-sn-glycero-3-phospho-L-serine + ethanolamine</text>
        <dbReference type="Rhea" id="RHEA:41604"/>
        <dbReference type="ChEBI" id="CHEBI:33384"/>
        <dbReference type="ChEBI" id="CHEBI:57603"/>
        <dbReference type="ChEBI" id="CHEBI:78342"/>
        <dbReference type="ChEBI" id="CHEBI:78343"/>
    </reaction>
    <physiologicalReaction direction="left-to-right" evidence="21">
        <dbReference type="Rhea" id="RHEA:41605"/>
    </physiologicalReaction>
</comment>
<dbReference type="Pfam" id="PF03034">
    <property type="entry name" value="PSS"/>
    <property type="match status" value="1"/>
</dbReference>
<accession>A0ABM0GRR1</accession>
<evidence type="ECO:0000256" key="19">
    <source>
        <dbReference type="ARBA" id="ARBA00036623"/>
    </source>
</evidence>
<evidence type="ECO:0000313" key="25">
    <source>
        <dbReference type="RefSeq" id="XP_002735878.1"/>
    </source>
</evidence>
<comment type="similarity">
    <text evidence="4 22">Belongs to the phosphatidyl serine synthase family.</text>
</comment>
<evidence type="ECO:0000256" key="14">
    <source>
        <dbReference type="ARBA" id="ARBA00035767"/>
    </source>
</evidence>
<comment type="catalytic activity">
    <reaction evidence="22">
        <text>a 1,2-diacyl-sn-glycero-3-phosphoethanolamine + L-serine = a 1,2-diacyl-sn-glycero-3-phospho-L-serine + ethanolamine</text>
        <dbReference type="Rhea" id="RHEA:27606"/>
        <dbReference type="ChEBI" id="CHEBI:33384"/>
        <dbReference type="ChEBI" id="CHEBI:57262"/>
        <dbReference type="ChEBI" id="CHEBI:57603"/>
        <dbReference type="ChEBI" id="CHEBI:64612"/>
        <dbReference type="EC" id="2.7.8.29"/>
    </reaction>
</comment>
<keyword evidence="6 22" id="KW-0808">Transferase</keyword>
<evidence type="ECO:0000256" key="5">
    <source>
        <dbReference type="ARBA" id="ARBA00022516"/>
    </source>
</evidence>
<keyword evidence="10 22" id="KW-0443">Lipid metabolism</keyword>
<evidence type="ECO:0000256" key="20">
    <source>
        <dbReference type="ARBA" id="ARBA00036644"/>
    </source>
</evidence>
<comment type="caution">
    <text evidence="22">Lacks conserved residue(s) required for the propagation of feature annotation.</text>
</comment>
<feature type="transmembrane region" description="Helical" evidence="22">
    <location>
        <begin position="114"/>
        <end position="133"/>
    </location>
</feature>
<keyword evidence="12 22" id="KW-0594">Phospholipid biosynthesis</keyword>
<comment type="catalytic activity">
    <reaction evidence="15">
        <text>1-hexadecanoyl-2-(4Z,7Z,10Z,13Z,16Z,19Z-docosahexaenoyl)-sn-glycero-3-phosphoethanolamine + L-serine = 1-hexadecanoyl-2-(4Z,7Z,10Z,13Z,16Z,19Z-docosahexaenoyl)-sn-glycero-3-phosphoserine + ethanolamine</text>
        <dbReference type="Rhea" id="RHEA:41488"/>
        <dbReference type="ChEBI" id="CHEBI:33384"/>
        <dbReference type="ChEBI" id="CHEBI:57603"/>
        <dbReference type="ChEBI" id="CHEBI:78261"/>
        <dbReference type="ChEBI" id="CHEBI:78262"/>
    </reaction>
    <physiologicalReaction direction="left-to-right" evidence="15">
        <dbReference type="Rhea" id="RHEA:41489"/>
    </physiologicalReaction>
</comment>
<feature type="transmembrane region" description="Helical" evidence="22">
    <location>
        <begin position="334"/>
        <end position="353"/>
    </location>
</feature>
<dbReference type="RefSeq" id="XP_002735878.1">
    <property type="nucleotide sequence ID" value="XM_002735832.2"/>
</dbReference>
<dbReference type="PANTHER" id="PTHR15362">
    <property type="entry name" value="PHOSPHATIDYLINOSITOL SYNTHASE"/>
    <property type="match status" value="1"/>
</dbReference>
<keyword evidence="9 22" id="KW-1133">Transmembrane helix</keyword>
<evidence type="ECO:0000256" key="3">
    <source>
        <dbReference type="ARBA" id="ARBA00005189"/>
    </source>
</evidence>
<keyword evidence="7 22" id="KW-0812">Transmembrane</keyword>
<evidence type="ECO:0000256" key="7">
    <source>
        <dbReference type="ARBA" id="ARBA00022692"/>
    </source>
</evidence>
<evidence type="ECO:0000256" key="9">
    <source>
        <dbReference type="ARBA" id="ARBA00022989"/>
    </source>
</evidence>
<feature type="region of interest" description="Disordered" evidence="23">
    <location>
        <begin position="10"/>
        <end position="32"/>
    </location>
</feature>
<evidence type="ECO:0000256" key="17">
    <source>
        <dbReference type="ARBA" id="ARBA00035955"/>
    </source>
</evidence>
<evidence type="ECO:0000256" key="23">
    <source>
        <dbReference type="SAM" id="MobiDB-lite"/>
    </source>
</evidence>
<dbReference type="Proteomes" id="UP000694865">
    <property type="component" value="Unplaced"/>
</dbReference>
<feature type="transmembrane region" description="Helical" evidence="22">
    <location>
        <begin position="430"/>
        <end position="451"/>
    </location>
</feature>
<evidence type="ECO:0000256" key="4">
    <source>
        <dbReference type="ARBA" id="ARBA00008671"/>
    </source>
</evidence>
<evidence type="ECO:0000256" key="1">
    <source>
        <dbReference type="ARBA" id="ARBA00004477"/>
    </source>
</evidence>
<comment type="pathway">
    <text evidence="3">Lipid metabolism.</text>
</comment>
<gene>
    <name evidence="25" type="primary">LOC100366968</name>
</gene>
<protein>
    <recommendedName>
        <fullName evidence="22">Phosphatidylserine synthase</fullName>
        <ecNumber evidence="22">2.7.8.29</ecNumber>
    </recommendedName>
    <alternativeName>
        <fullName evidence="22">Serine-exchange enzyme</fullName>
    </alternativeName>
</protein>
<dbReference type="GeneID" id="100366968"/>
<evidence type="ECO:0000256" key="10">
    <source>
        <dbReference type="ARBA" id="ARBA00023098"/>
    </source>
</evidence>
<comment type="function">
    <text evidence="22">Catalyzes a base-exchange reaction in which the polar head group of phosphatidylethanolamine (PE) is replaced by L-serine.</text>
</comment>
<dbReference type="PANTHER" id="PTHR15362:SF7">
    <property type="entry name" value="PHOSPHATIDYLSERINE SYNTHASE 2"/>
    <property type="match status" value="1"/>
</dbReference>
<comment type="catalytic activity">
    <reaction evidence="16">
        <text>1-(1Z-octadecenyl)-2-(9Z-octadecenoyl)-sn-glycero-3-phosphoethanolamine + L-serine = 1-(1Z-octadecenyl)-2-(9Z-octadecenoyl)-sn-glycero-3-phospho-L-serine + ethanolamine</text>
        <dbReference type="Rhea" id="RHEA:41600"/>
        <dbReference type="ChEBI" id="CHEBI:33384"/>
        <dbReference type="ChEBI" id="CHEBI:57603"/>
        <dbReference type="ChEBI" id="CHEBI:78340"/>
        <dbReference type="ChEBI" id="CHEBI:78341"/>
    </reaction>
    <physiologicalReaction direction="left-to-right" evidence="16">
        <dbReference type="Rhea" id="RHEA:41601"/>
    </physiologicalReaction>
</comment>
<comment type="subcellular location">
    <subcellularLocation>
        <location evidence="1 22">Endoplasmic reticulum membrane</location>
        <topology evidence="1 22">Multi-pass membrane protein</topology>
    </subcellularLocation>
</comment>
<dbReference type="EC" id="2.7.8.29" evidence="22"/>
<comment type="catalytic activity">
    <reaction evidence="14">
        <text>1-hexadecanoyl-2-(9Z-octadecenoyl)-sn-glycero-3-phosphoethanolamine + L-serine = 1-hexadecanoyl-2-(9Z-octadecenoyl)-sn-glycero-3-phospho-L-serine + ethanolamine</text>
        <dbReference type="Rhea" id="RHEA:41484"/>
        <dbReference type="ChEBI" id="CHEBI:33384"/>
        <dbReference type="ChEBI" id="CHEBI:57603"/>
        <dbReference type="ChEBI" id="CHEBI:73007"/>
        <dbReference type="ChEBI" id="CHEBI:75029"/>
    </reaction>
    <physiologicalReaction direction="left-to-right" evidence="14">
        <dbReference type="Rhea" id="RHEA:41485"/>
    </physiologicalReaction>
</comment>
<comment type="catalytic activity">
    <reaction evidence="17">
        <text>1-octadecanoyl-2-(5Z,8Z,11Z,14Z)-eicosatetraenoyl-sn-glycero-3-phosphoethanolamine + L-serine = 1-octadecanoyl-2-(5Z,8Z,11Z,14Z)-eicosatetraenoyl-sn-glycero-3-phosphoserine + ethanolamine</text>
        <dbReference type="Rhea" id="RHEA:41500"/>
        <dbReference type="ChEBI" id="CHEBI:33384"/>
        <dbReference type="ChEBI" id="CHEBI:57603"/>
        <dbReference type="ChEBI" id="CHEBI:78268"/>
        <dbReference type="ChEBI" id="CHEBI:78269"/>
    </reaction>
    <physiologicalReaction direction="left-to-right" evidence="17">
        <dbReference type="Rhea" id="RHEA:41501"/>
    </physiologicalReaction>
</comment>
<comment type="catalytic activity">
    <reaction evidence="20">
        <text>1-octadecanoyl-2-(9Z-octadecenoyl)-sn-glycero-3-phosphoethanolamine + L-serine = 1-octadecanoyl-2-(9Z-octadecenoyl)-sn-glycero-3-phospho-L-serine + ethanolamine</text>
        <dbReference type="Rhea" id="RHEA:40795"/>
        <dbReference type="ChEBI" id="CHEBI:33384"/>
        <dbReference type="ChEBI" id="CHEBI:57603"/>
        <dbReference type="ChEBI" id="CHEBI:75038"/>
        <dbReference type="ChEBI" id="CHEBI:78260"/>
    </reaction>
    <physiologicalReaction direction="left-to-right" evidence="20">
        <dbReference type="Rhea" id="RHEA:40796"/>
    </physiologicalReaction>
</comment>
<evidence type="ECO:0000256" key="15">
    <source>
        <dbReference type="ARBA" id="ARBA00035833"/>
    </source>
</evidence>
<evidence type="ECO:0000313" key="24">
    <source>
        <dbReference type="Proteomes" id="UP000694865"/>
    </source>
</evidence>
<comment type="pathway">
    <text evidence="2 22">Phospholipid metabolism; phosphatidylserine biosynthesis.</text>
</comment>
<keyword evidence="24" id="KW-1185">Reference proteome</keyword>
<sequence length="497" mass="58173">MSSLAQEIKKNGERVAPTDMEDSTNNVQNSARESELPQKFYRDVAFVCSQCGCVGHTVTAKSTPFAEKQSHVYDDGTTSYFWRAHTLTVLFCMLAVFVYVALIEEVSDDLAYNTKRGVSATVMVFCLFGMTQAKDGPFNRPHPAVWRLILMLSVIYELILVFVLFQTVDDARQLLKYLDKDLGKPLPETSYGENCVFYDPDHPDPFHNFWKKWDFFLVAHVFGWWFTSLMIRDFWVSHVVSILFELMEYTLEHQLPNFSECWWDHWIMDAAICNSIGIYAGWKTLEYLNIKQYHWINLWKIPTYRGKVKRIAAQFTPYSWTRYDWKPTASFKRWLAVLAVISVILLGKLNYFYLKFVLWLAPPHYLNLIRVFLVVPESACALRETYQYLEDPTCKKFGQQSWITLATLGTEVLIILKFDPQLVLKPLPSHIAWCWLIGISALTVWTIWHFFIRQYIIHYYSVRSRSESMNDHGDISESIHPLYNDTTATENDHKKHQ</sequence>
<evidence type="ECO:0000256" key="8">
    <source>
        <dbReference type="ARBA" id="ARBA00022824"/>
    </source>
</evidence>
<name>A0ABM0GRR1_SACKO</name>
<evidence type="ECO:0000256" key="12">
    <source>
        <dbReference type="ARBA" id="ARBA00023209"/>
    </source>
</evidence>
<evidence type="ECO:0000256" key="11">
    <source>
        <dbReference type="ARBA" id="ARBA00023136"/>
    </source>
</evidence>
<feature type="transmembrane region" description="Helical" evidence="22">
    <location>
        <begin position="80"/>
        <end position="102"/>
    </location>
</feature>
<keyword evidence="13 22" id="KW-1208">Phospholipid metabolism</keyword>
<proteinExistence type="inferred from homology"/>
<dbReference type="InterPro" id="IPR004277">
    <property type="entry name" value="PSS"/>
</dbReference>
<evidence type="ECO:0000256" key="21">
    <source>
        <dbReference type="ARBA" id="ARBA00036733"/>
    </source>
</evidence>
<keyword evidence="11 22" id="KW-0472">Membrane</keyword>
<evidence type="ECO:0000256" key="16">
    <source>
        <dbReference type="ARBA" id="ARBA00035875"/>
    </source>
</evidence>
<organism evidence="24 25">
    <name type="scientific">Saccoglossus kowalevskii</name>
    <name type="common">Acorn worm</name>
    <dbReference type="NCBI Taxonomy" id="10224"/>
    <lineage>
        <taxon>Eukaryota</taxon>
        <taxon>Metazoa</taxon>
        <taxon>Hemichordata</taxon>
        <taxon>Enteropneusta</taxon>
        <taxon>Harrimaniidae</taxon>
        <taxon>Saccoglossus</taxon>
    </lineage>
</organism>
<evidence type="ECO:0000256" key="13">
    <source>
        <dbReference type="ARBA" id="ARBA00023264"/>
    </source>
</evidence>
<feature type="transmembrane region" description="Helical" evidence="22">
    <location>
        <begin position="145"/>
        <end position="165"/>
    </location>
</feature>
<evidence type="ECO:0000256" key="6">
    <source>
        <dbReference type="ARBA" id="ARBA00022679"/>
    </source>
</evidence>
<comment type="catalytic activity">
    <reaction evidence="18">
        <text>1-octadecanoyl-2-(4Z,7Z,10Z,13Z,16Z,19Z-docosahexaenoyl)-sn-glycero-3-phosphoethanolamine + L-serine = 1-octadecanoyl-2-(4Z,7Z,10Z,13Z,16Z,19Z-docosahexaenoyl)-sn-glycero-3-phosphoserine + ethanolamine</text>
        <dbReference type="Rhea" id="RHEA:41492"/>
        <dbReference type="ChEBI" id="CHEBI:33384"/>
        <dbReference type="ChEBI" id="CHEBI:57603"/>
        <dbReference type="ChEBI" id="CHEBI:78265"/>
        <dbReference type="ChEBI" id="CHEBI:78266"/>
    </reaction>
    <physiologicalReaction direction="left-to-right" evidence="18">
        <dbReference type="Rhea" id="RHEA:41493"/>
    </physiologicalReaction>
</comment>
<keyword evidence="8 22" id="KW-0256">Endoplasmic reticulum</keyword>